<dbReference type="AlphaFoldDB" id="A0A7U0KSM4"/>
<dbReference type="GeneID" id="67154406"/>
<dbReference type="EMBL" id="MT859097">
    <property type="protein sequence ID" value="QQW50479.1"/>
    <property type="molecule type" value="Genomic_DNA"/>
</dbReference>
<name>A0A7U0KSM4_OLILU</name>
<dbReference type="GO" id="GO:0000976">
    <property type="term" value="F:transcription cis-regulatory region binding"/>
    <property type="evidence" value="ECO:0007669"/>
    <property type="project" value="TreeGrafter"/>
</dbReference>
<proteinExistence type="inferred from homology"/>
<dbReference type="Gene3D" id="3.40.190.290">
    <property type="match status" value="1"/>
</dbReference>
<evidence type="ECO:0000256" key="2">
    <source>
        <dbReference type="ARBA" id="ARBA00009437"/>
    </source>
</evidence>
<dbReference type="GO" id="GO:0003700">
    <property type="term" value="F:DNA-binding transcription factor activity"/>
    <property type="evidence" value="ECO:0007669"/>
    <property type="project" value="InterPro"/>
</dbReference>
<evidence type="ECO:0000259" key="7">
    <source>
        <dbReference type="PROSITE" id="PS50931"/>
    </source>
</evidence>
<organism evidence="8">
    <name type="scientific">Olisthodiscus luteus</name>
    <name type="common">Marine phytoflagellate</name>
    <dbReference type="NCBI Taxonomy" id="83000"/>
    <lineage>
        <taxon>Eukaryota</taxon>
        <taxon>Sar</taxon>
        <taxon>Stramenopiles</taxon>
        <taxon>Ochrophyta</taxon>
        <taxon>Olisthodiscophyceae</taxon>
        <taxon>Olisthodiscaceae</taxon>
        <taxon>Olisthodiscus</taxon>
    </lineage>
</organism>
<evidence type="ECO:0000256" key="4">
    <source>
        <dbReference type="ARBA" id="ARBA00023015"/>
    </source>
</evidence>
<dbReference type="RefSeq" id="YP_010152818.1">
    <property type="nucleotide sequence ID" value="NC_057170.1"/>
</dbReference>
<evidence type="ECO:0000256" key="1">
    <source>
        <dbReference type="ARBA" id="ARBA00003782"/>
    </source>
</evidence>
<evidence type="ECO:0000313" key="8">
    <source>
        <dbReference type="EMBL" id="QQW50479.1"/>
    </source>
</evidence>
<keyword evidence="5" id="KW-0238">DNA-binding</keyword>
<dbReference type="InterPro" id="IPR036390">
    <property type="entry name" value="WH_DNA-bd_sf"/>
</dbReference>
<keyword evidence="4" id="KW-0805">Transcription regulation</keyword>
<geneLocation type="plastid" evidence="8"/>
<comment type="similarity">
    <text evidence="2">Belongs to the LysR transcriptional regulatory family.</text>
</comment>
<evidence type="ECO:0000256" key="3">
    <source>
        <dbReference type="ARBA" id="ARBA00018907"/>
    </source>
</evidence>
<reference evidence="8" key="1">
    <citation type="journal article" date="2021" name="J. Phycol.">
        <title>Olisthodiscus represents a new class of Ochrophyta.</title>
        <authorList>
            <person name="Barcyte D."/>
            <person name="Eikrem W."/>
            <person name="Engesmo A."/>
            <person name="Seoane S."/>
            <person name="Wohlmann J."/>
            <person name="Horak A."/>
            <person name="Yurchenko T."/>
            <person name="Elias M."/>
        </authorList>
    </citation>
    <scope>NUCLEOTIDE SEQUENCE</scope>
    <source>
        <strain evidence="8">K-0444</strain>
    </source>
</reference>
<gene>
    <name evidence="8" type="primary">rbcR</name>
</gene>
<dbReference type="SUPFAM" id="SSF46785">
    <property type="entry name" value="Winged helix' DNA-binding domain"/>
    <property type="match status" value="1"/>
</dbReference>
<dbReference type="Gene3D" id="1.10.10.10">
    <property type="entry name" value="Winged helix-like DNA-binding domain superfamily/Winged helix DNA-binding domain"/>
    <property type="match status" value="1"/>
</dbReference>
<keyword evidence="8" id="KW-0934">Plastid</keyword>
<accession>A0A7U0KSM4</accession>
<keyword evidence="6" id="KW-0804">Transcription</keyword>
<dbReference type="Pfam" id="PF00126">
    <property type="entry name" value="HTH_1"/>
    <property type="match status" value="1"/>
</dbReference>
<protein>
    <recommendedName>
        <fullName evidence="3">Probable RuBisCO transcriptional regulator</fullName>
    </recommendedName>
</protein>
<dbReference type="PANTHER" id="PTHR30126">
    <property type="entry name" value="HTH-TYPE TRANSCRIPTIONAL REGULATOR"/>
    <property type="match status" value="1"/>
</dbReference>
<dbReference type="Pfam" id="PF03466">
    <property type="entry name" value="LysR_substrate"/>
    <property type="match status" value="1"/>
</dbReference>
<evidence type="ECO:0000256" key="5">
    <source>
        <dbReference type="ARBA" id="ARBA00023125"/>
    </source>
</evidence>
<dbReference type="PANTHER" id="PTHR30126:SF39">
    <property type="entry name" value="HTH-TYPE TRANSCRIPTIONAL REGULATOR CYSL"/>
    <property type="match status" value="1"/>
</dbReference>
<feature type="domain" description="HTH lysR-type" evidence="7">
    <location>
        <begin position="8"/>
        <end position="65"/>
    </location>
</feature>
<dbReference type="PROSITE" id="PS50931">
    <property type="entry name" value="HTH_LYSR"/>
    <property type="match status" value="1"/>
</dbReference>
<dbReference type="InterPro" id="IPR005119">
    <property type="entry name" value="LysR_subst-bd"/>
</dbReference>
<evidence type="ECO:0000256" key="6">
    <source>
        <dbReference type="ARBA" id="ARBA00023163"/>
    </source>
</evidence>
<comment type="function">
    <text evidence="1">Trans-acting transcriptional regulator of RuBisCO genes (rbcL and rbcS) expression.</text>
</comment>
<dbReference type="PRINTS" id="PR00039">
    <property type="entry name" value="HTHLYSR"/>
</dbReference>
<dbReference type="InterPro" id="IPR036388">
    <property type="entry name" value="WH-like_DNA-bd_sf"/>
</dbReference>
<sequence length="311" mass="35515">MFNLLFPFTLNQLRIIKAIADCESFEKAANNLHLSQSTISLQVKKLEQNLNLLLFERGKKKAKLTSAGYILLRYSERILSLSLEVCQVLERTSTINIINLGTNQINNTSFIPHLLALLEQIYPQNQIKTKIECDQRVIWGVINGEIDLAIIEDEIPINLINLLQIKKCYEDEFVLIVSPSHPLSKFKTIKEKDLCHLKYITLDNDNYYQLKYLIAKVLKKSNINTEILNTKIVLDSIEALKNAVNANLGVSFLPQSSICRELESGFLHSIKIENVSLERTLFIISSSSNKVLSHSFLNKLSDKIISFFFNL</sequence>
<dbReference type="FunFam" id="1.10.10.10:FF:000001">
    <property type="entry name" value="LysR family transcriptional regulator"/>
    <property type="match status" value="1"/>
</dbReference>
<dbReference type="SUPFAM" id="SSF53850">
    <property type="entry name" value="Periplasmic binding protein-like II"/>
    <property type="match status" value="1"/>
</dbReference>
<dbReference type="InterPro" id="IPR000847">
    <property type="entry name" value="LysR_HTH_N"/>
</dbReference>